<dbReference type="PANTHER" id="PTHR30570">
    <property type="entry name" value="PERIPLASMIC PHOSPHATE BINDING COMPONENT OF PHOSPHATE ABC TRANSPORTER"/>
    <property type="match status" value="1"/>
</dbReference>
<dbReference type="SUPFAM" id="SSF53850">
    <property type="entry name" value="Periplasmic binding protein-like II"/>
    <property type="match status" value="1"/>
</dbReference>
<evidence type="ECO:0000313" key="5">
    <source>
        <dbReference type="Proteomes" id="UP000006844"/>
    </source>
</evidence>
<organism evidence="4 5">
    <name type="scientific">Terriglobus saanensis (strain ATCC BAA-1853 / DSM 23119 / SP1PR4)</name>
    <dbReference type="NCBI Taxonomy" id="401053"/>
    <lineage>
        <taxon>Bacteria</taxon>
        <taxon>Pseudomonadati</taxon>
        <taxon>Acidobacteriota</taxon>
        <taxon>Terriglobia</taxon>
        <taxon>Terriglobales</taxon>
        <taxon>Acidobacteriaceae</taxon>
        <taxon>Terriglobus</taxon>
    </lineage>
</organism>
<keyword evidence="5" id="KW-1185">Reference proteome</keyword>
<keyword evidence="1 2" id="KW-0732">Signal</keyword>
<dbReference type="AlphaFoldDB" id="E8UX58"/>
<dbReference type="InterPro" id="IPR050811">
    <property type="entry name" value="Phosphate_ABC_transporter"/>
</dbReference>
<dbReference type="Pfam" id="PF12849">
    <property type="entry name" value="PBP_like_2"/>
    <property type="match status" value="1"/>
</dbReference>
<dbReference type="eggNOG" id="COG0226">
    <property type="taxonomic scope" value="Bacteria"/>
</dbReference>
<name>E8UX58_TERSS</name>
<feature type="signal peptide" evidence="2">
    <location>
        <begin position="1"/>
        <end position="20"/>
    </location>
</feature>
<dbReference type="InterPro" id="IPR024370">
    <property type="entry name" value="PBP_domain"/>
</dbReference>
<dbReference type="PANTHER" id="PTHR30570:SF6">
    <property type="entry name" value="PHOSPHATE-BINDING PROTEIN PSTS"/>
    <property type="match status" value="1"/>
</dbReference>
<proteinExistence type="predicted"/>
<accession>E8UX58</accession>
<feature type="chain" id="PRO_5003232165" evidence="2">
    <location>
        <begin position="21"/>
        <end position="342"/>
    </location>
</feature>
<gene>
    <name evidence="4" type="ordered locus">AciPR4_2219</name>
</gene>
<dbReference type="OrthoDB" id="106523at2"/>
<dbReference type="EMBL" id="CP002467">
    <property type="protein sequence ID" value="ADV83021.1"/>
    <property type="molecule type" value="Genomic_DNA"/>
</dbReference>
<reference evidence="4 5" key="1">
    <citation type="journal article" date="2012" name="Stand. Genomic Sci.">
        <title>Complete genome sequence of Terriglobus saanensis type strain SP1PR4(T), an Acidobacteria from tundra soil.</title>
        <authorList>
            <person name="Rawat S.R."/>
            <person name="Mannisto M.K."/>
            <person name="Starovoytov V."/>
            <person name="Goodwin L."/>
            <person name="Nolan M."/>
            <person name="Hauser L."/>
            <person name="Land M."/>
            <person name="Davenport K.W."/>
            <person name="Woyke T."/>
            <person name="Haggblom M.M."/>
        </authorList>
    </citation>
    <scope>NUCLEOTIDE SEQUENCE</scope>
    <source>
        <strain evidence="5">ATCC BAA-1853 / DSM 23119 / SP1PR4</strain>
    </source>
</reference>
<dbReference type="HOGENOM" id="CLU_026228_6_0_0"/>
<dbReference type="STRING" id="401053.AciPR4_2219"/>
<sequence length="342" mass="37807">MFYKFSAAFALVCTSVFAQAQSGVPAYQPSPVTVPDSASYLTRDGKVQIVGNDGWEEMMTKFDEFFLKTHPGFKRQFHTVMKGSSVAIPALQTGVSALSPMARAMWEDDRFSFHRLHGYDPLDIHIGYAAFGPRAGKKSPPWIYINAKNPLAGLTVEQIRQIFTDGAKGGTITRWSQLGVKGPWANRTIHVYGLDQGSGGTLAFRAQFLEDRTFTRSYEALPKAADLGQAIADDPYGIALLGFFDATANPNIKPLPVSEGRDAAFLLPTYENVAAERTPFPAYLHIYVNREPGKPMDPFVKEYVKMLLSEQGQAIIATQKDTDEGYVPLKPDKIADELRKLD</sequence>
<dbReference type="KEGG" id="tsa:AciPR4_2219"/>
<dbReference type="Proteomes" id="UP000006844">
    <property type="component" value="Chromosome"/>
</dbReference>
<evidence type="ECO:0000256" key="1">
    <source>
        <dbReference type="ARBA" id="ARBA00022729"/>
    </source>
</evidence>
<evidence type="ECO:0000313" key="4">
    <source>
        <dbReference type="EMBL" id="ADV83021.1"/>
    </source>
</evidence>
<protein>
    <submittedName>
        <fullName evidence="4">Phosphate binding protein</fullName>
    </submittedName>
</protein>
<evidence type="ECO:0000259" key="3">
    <source>
        <dbReference type="Pfam" id="PF12849"/>
    </source>
</evidence>
<dbReference type="Gene3D" id="3.40.190.10">
    <property type="entry name" value="Periplasmic binding protein-like II"/>
    <property type="match status" value="2"/>
</dbReference>
<evidence type="ECO:0000256" key="2">
    <source>
        <dbReference type="SAM" id="SignalP"/>
    </source>
</evidence>
<dbReference type="RefSeq" id="WP_013568754.1">
    <property type="nucleotide sequence ID" value="NC_014963.1"/>
</dbReference>
<feature type="domain" description="PBP" evidence="3">
    <location>
        <begin position="42"/>
        <end position="310"/>
    </location>
</feature>